<feature type="region of interest" description="Disordered" evidence="1">
    <location>
        <begin position="31"/>
        <end position="105"/>
    </location>
</feature>
<feature type="compositionally biased region" description="Low complexity" evidence="1">
    <location>
        <begin position="61"/>
        <end position="79"/>
    </location>
</feature>
<reference evidence="2 3" key="1">
    <citation type="submission" date="2024-11" db="EMBL/GenBank/DDBJ databases">
        <title>Chromosome-level genome assembly of Eucalyptus globulus Labill. provides insights into its genome evolution.</title>
        <authorList>
            <person name="Li X."/>
        </authorList>
    </citation>
    <scope>NUCLEOTIDE SEQUENCE [LARGE SCALE GENOMIC DNA]</scope>
    <source>
        <strain evidence="2">CL2024</strain>
        <tissue evidence="2">Fresh tender leaves</tissue>
    </source>
</reference>
<organism evidence="2 3">
    <name type="scientific">Eucalyptus globulus</name>
    <name type="common">Tasmanian blue gum</name>
    <dbReference type="NCBI Taxonomy" id="34317"/>
    <lineage>
        <taxon>Eukaryota</taxon>
        <taxon>Viridiplantae</taxon>
        <taxon>Streptophyta</taxon>
        <taxon>Embryophyta</taxon>
        <taxon>Tracheophyta</taxon>
        <taxon>Spermatophyta</taxon>
        <taxon>Magnoliopsida</taxon>
        <taxon>eudicotyledons</taxon>
        <taxon>Gunneridae</taxon>
        <taxon>Pentapetalae</taxon>
        <taxon>rosids</taxon>
        <taxon>malvids</taxon>
        <taxon>Myrtales</taxon>
        <taxon>Myrtaceae</taxon>
        <taxon>Myrtoideae</taxon>
        <taxon>Eucalypteae</taxon>
        <taxon>Eucalyptus</taxon>
    </lineage>
</organism>
<name>A0ABD3KR31_EUCGL</name>
<sequence>MLVRSKEKGEKTHKRLALPAFLAVSPFLEFEPRRAGSTSADRFLRTGNLAEKAPPADQLNRSQPHPSSTRSPRRTSGSTHLPETSRRTTEAVSNAHLAAARRTER</sequence>
<accession>A0ABD3KR31</accession>
<evidence type="ECO:0000256" key="1">
    <source>
        <dbReference type="SAM" id="MobiDB-lite"/>
    </source>
</evidence>
<dbReference type="Proteomes" id="UP001634007">
    <property type="component" value="Unassembled WGS sequence"/>
</dbReference>
<keyword evidence="3" id="KW-1185">Reference proteome</keyword>
<evidence type="ECO:0000313" key="2">
    <source>
        <dbReference type="EMBL" id="KAL3738270.1"/>
    </source>
</evidence>
<comment type="caution">
    <text evidence="2">The sequence shown here is derived from an EMBL/GenBank/DDBJ whole genome shotgun (WGS) entry which is preliminary data.</text>
</comment>
<dbReference type="AlphaFoldDB" id="A0ABD3KR31"/>
<gene>
    <name evidence="2" type="ORF">ACJRO7_019750</name>
</gene>
<proteinExistence type="predicted"/>
<evidence type="ECO:0000313" key="3">
    <source>
        <dbReference type="Proteomes" id="UP001634007"/>
    </source>
</evidence>
<dbReference type="EMBL" id="JBJKBG010000005">
    <property type="protein sequence ID" value="KAL3738270.1"/>
    <property type="molecule type" value="Genomic_DNA"/>
</dbReference>
<protein>
    <submittedName>
        <fullName evidence="2">Uncharacterized protein</fullName>
    </submittedName>
</protein>